<proteinExistence type="predicted"/>
<organism evidence="1 2">
    <name type="scientific">Ochrobactrum quorumnocens</name>
    <dbReference type="NCBI Taxonomy" id="271865"/>
    <lineage>
        <taxon>Bacteria</taxon>
        <taxon>Pseudomonadati</taxon>
        <taxon>Pseudomonadota</taxon>
        <taxon>Alphaproteobacteria</taxon>
        <taxon>Hyphomicrobiales</taxon>
        <taxon>Brucellaceae</taxon>
        <taxon>Brucella/Ochrobactrum group</taxon>
        <taxon>Ochrobactrum</taxon>
    </lineage>
</organism>
<dbReference type="GO" id="GO:0016740">
    <property type="term" value="F:transferase activity"/>
    <property type="evidence" value="ECO:0007669"/>
    <property type="project" value="UniProtKB-KW"/>
</dbReference>
<dbReference type="AlphaFoldDB" id="A0A5N1JUG9"/>
<reference evidence="1 2" key="1">
    <citation type="submission" date="2019-09" db="EMBL/GenBank/DDBJ databases">
        <title>Biological control of the noxious weed angled onion (Allium triquetrum) thwarted by endophytic bacteria in Victoria, Australia.</title>
        <authorList>
            <person name="Tehranchian P."/>
            <person name="Adair R.J."/>
            <person name="Van T.H."/>
            <person name="Morrison P.D."/>
            <person name="Williams H."/>
            <person name="Lawrie A.C."/>
        </authorList>
    </citation>
    <scope>NUCLEOTIDE SEQUENCE [LARGE SCALE GENOMIC DNA]</scope>
    <source>
        <strain evidence="1 2">RPTAtOch1</strain>
    </source>
</reference>
<protein>
    <submittedName>
        <fullName evidence="1">Glycosyltransferase family 2 protein</fullName>
    </submittedName>
</protein>
<comment type="caution">
    <text evidence="1">The sequence shown here is derived from an EMBL/GenBank/DDBJ whole genome shotgun (WGS) entry which is preliminary data.</text>
</comment>
<gene>
    <name evidence="1" type="ORF">F3W84_15255</name>
</gene>
<accession>A0A5N1JUG9</accession>
<keyword evidence="1" id="KW-0808">Transferase</keyword>
<dbReference type="SUPFAM" id="SSF53448">
    <property type="entry name" value="Nucleotide-diphospho-sugar transferases"/>
    <property type="match status" value="1"/>
</dbReference>
<sequence length="301" mass="34868">MNRPTIISLSSIPSRFHLIQPTLKSLLSQNLKAHEIRLYIPETYRRFPDWDGTLPVVPKGVTICRCDQDYGPATKVLPAARDLKGQDVDILFCDDDKIYDRGWHARFKSETAQKPNTCIIEVGETFPDISDNCRPSDRLPRSRWKHKGSIYRVKRILCLFTIKPNLATPGYVDQISGFAGVLVRPEWFDELFYDIPDVMWTVDDPWISGHLERVGIPIWNTGKRRHLREGKGSRVDALLNLVQEGHDRIEADLLVVDYFREKYGIWQKGGEIDRKTNLRTTSMFEMLRRRELELAQSDKAD</sequence>
<dbReference type="InterPro" id="IPR029044">
    <property type="entry name" value="Nucleotide-diphossugar_trans"/>
</dbReference>
<keyword evidence="2" id="KW-1185">Reference proteome</keyword>
<dbReference type="RefSeq" id="WP_151094570.1">
    <property type="nucleotide sequence ID" value="NZ_JBLZNM010000002.1"/>
</dbReference>
<dbReference type="EMBL" id="VYXQ01000015">
    <property type="protein sequence ID" value="KAA9366898.1"/>
    <property type="molecule type" value="Genomic_DNA"/>
</dbReference>
<name>A0A5N1JUG9_9HYPH</name>
<evidence type="ECO:0000313" key="2">
    <source>
        <dbReference type="Proteomes" id="UP000327108"/>
    </source>
</evidence>
<dbReference type="Proteomes" id="UP000327108">
    <property type="component" value="Unassembled WGS sequence"/>
</dbReference>
<evidence type="ECO:0000313" key="1">
    <source>
        <dbReference type="EMBL" id="KAA9366898.1"/>
    </source>
</evidence>